<feature type="region of interest" description="Disordered" evidence="1">
    <location>
        <begin position="209"/>
        <end position="238"/>
    </location>
</feature>
<feature type="region of interest" description="Disordered" evidence="1">
    <location>
        <begin position="466"/>
        <end position="513"/>
    </location>
</feature>
<keyword evidence="3" id="KW-1185">Reference proteome</keyword>
<reference evidence="2" key="1">
    <citation type="journal article" date="2023" name="Mol. Biol. Evol.">
        <title>Third-Generation Sequencing Reveals the Adaptive Role of the Epigenome in Three Deep-Sea Polychaetes.</title>
        <authorList>
            <person name="Perez M."/>
            <person name="Aroh O."/>
            <person name="Sun Y."/>
            <person name="Lan Y."/>
            <person name="Juniper S.K."/>
            <person name="Young C.R."/>
            <person name="Angers B."/>
            <person name="Qian P.Y."/>
        </authorList>
    </citation>
    <scope>NUCLEOTIDE SEQUENCE</scope>
    <source>
        <strain evidence="2">R07B-5</strain>
    </source>
</reference>
<dbReference type="EMBL" id="JAODUO010000729">
    <property type="protein sequence ID" value="KAK2175453.1"/>
    <property type="molecule type" value="Genomic_DNA"/>
</dbReference>
<protein>
    <recommendedName>
        <fullName evidence="4">C2H2-type domain-containing protein</fullName>
    </recommendedName>
</protein>
<dbReference type="Proteomes" id="UP001209878">
    <property type="component" value="Unassembled WGS sequence"/>
</dbReference>
<gene>
    <name evidence="2" type="ORF">NP493_730g00014</name>
</gene>
<accession>A0AAD9KRP5</accession>
<evidence type="ECO:0008006" key="4">
    <source>
        <dbReference type="Google" id="ProtNLM"/>
    </source>
</evidence>
<feature type="compositionally biased region" description="Basic and acidic residues" evidence="1">
    <location>
        <begin position="479"/>
        <end position="498"/>
    </location>
</feature>
<proteinExistence type="predicted"/>
<organism evidence="2 3">
    <name type="scientific">Ridgeia piscesae</name>
    <name type="common">Tubeworm</name>
    <dbReference type="NCBI Taxonomy" id="27915"/>
    <lineage>
        <taxon>Eukaryota</taxon>
        <taxon>Metazoa</taxon>
        <taxon>Spiralia</taxon>
        <taxon>Lophotrochozoa</taxon>
        <taxon>Annelida</taxon>
        <taxon>Polychaeta</taxon>
        <taxon>Sedentaria</taxon>
        <taxon>Canalipalpata</taxon>
        <taxon>Sabellida</taxon>
        <taxon>Siboglinidae</taxon>
        <taxon>Ridgeia</taxon>
    </lineage>
</organism>
<feature type="compositionally biased region" description="Polar residues" evidence="1">
    <location>
        <begin position="223"/>
        <end position="233"/>
    </location>
</feature>
<feature type="compositionally biased region" description="Polar residues" evidence="1">
    <location>
        <begin position="466"/>
        <end position="478"/>
    </location>
</feature>
<sequence>MLRQRDRIQRILTETIITLCNNGLDFSVELCVEGLLGITLDHHDILLVNIKEVVSLKNQTNNSAVPVDIPDAVPDVDSVTDVEVSEASDVREENQNEEPKDESNNETVVDVERMPVDIAIGNENVENFTHQMEPLEAPRNKVARYDENIIREMACSPVARNDTQTCARETPATTSTAPALVKEEPLQTSIIPPEPQEQITTAHTIGVMSTGRSLPLPHDRHTNSSPQVKTPSKQSHKAPVVAPVSQPPVAMHQPSATFYDNDLTTQLQHAPIMSRLLMGTQGAGLDVMSQGHVTGGTMAANNASNDIFDYMTAGAFGNAGLALHTETQLSTVSSHNAIREVKLFSCPQCSFTSKRKFNVERHVLRLHYVRCDKCHQFFRSELDLKSYHLPHCHQDGNTATATSTVLAEMSSLSDAHQSTAIMHPVEHAAKSRSSEHAGISFPLEAVSIAHLAEVIGASRLNAAVHQSSEPKSTVQSIEHSGKAKSSEHVGKSKSHQVEQADVLRPADPPGGVHVAKDTRLSPMTEHNITSHVAEHTGMSHVAEHTVASHMAEHASLHHPVIDHGPTQAAQEHMTLHMPHHVSEHAGIALAAAEDMVNAHMSHQTSEHLGMTPAASEPLLNMHMSHQTSEHSGMDHSGLFYHLTDRVSHT</sequence>
<feature type="region of interest" description="Disordered" evidence="1">
    <location>
        <begin position="79"/>
        <end position="106"/>
    </location>
</feature>
<evidence type="ECO:0000313" key="3">
    <source>
        <dbReference type="Proteomes" id="UP001209878"/>
    </source>
</evidence>
<name>A0AAD9KRP5_RIDPI</name>
<evidence type="ECO:0000256" key="1">
    <source>
        <dbReference type="SAM" id="MobiDB-lite"/>
    </source>
</evidence>
<evidence type="ECO:0000313" key="2">
    <source>
        <dbReference type="EMBL" id="KAK2175453.1"/>
    </source>
</evidence>
<dbReference type="Pfam" id="PF13909">
    <property type="entry name" value="zf-H2C2_5"/>
    <property type="match status" value="1"/>
</dbReference>
<comment type="caution">
    <text evidence="2">The sequence shown here is derived from an EMBL/GenBank/DDBJ whole genome shotgun (WGS) entry which is preliminary data.</text>
</comment>
<feature type="compositionally biased region" description="Basic and acidic residues" evidence="1">
    <location>
        <begin position="88"/>
        <end position="103"/>
    </location>
</feature>
<dbReference type="AlphaFoldDB" id="A0AAD9KRP5"/>